<gene>
    <name evidence="2" type="ORF">A9C19_08120</name>
</gene>
<dbReference type="OrthoDB" id="2932496at2"/>
<keyword evidence="1" id="KW-0472">Membrane</keyword>
<protein>
    <submittedName>
        <fullName evidence="2">Uncharacterized protein</fullName>
    </submittedName>
</protein>
<keyword evidence="3" id="KW-1185">Reference proteome</keyword>
<accession>A0A1L3MQV7</accession>
<feature type="transmembrane region" description="Helical" evidence="1">
    <location>
        <begin position="41"/>
        <end position="59"/>
    </location>
</feature>
<organism evidence="2 3">
    <name type="scientific">Bacillus weihaiensis</name>
    <dbReference type="NCBI Taxonomy" id="1547283"/>
    <lineage>
        <taxon>Bacteria</taxon>
        <taxon>Bacillati</taxon>
        <taxon>Bacillota</taxon>
        <taxon>Bacilli</taxon>
        <taxon>Bacillales</taxon>
        <taxon>Bacillaceae</taxon>
        <taxon>Bacillus</taxon>
    </lineage>
</organism>
<sequence>MMKIEKMTDHHSYSQITFKEKWIVFIDGEGFDTFLNRVMKGLFVVILFFCVPYLLFILTSGF</sequence>
<dbReference type="RefSeq" id="WP_072579507.1">
    <property type="nucleotide sequence ID" value="NZ_CP016020.1"/>
</dbReference>
<reference evidence="2 3" key="1">
    <citation type="journal article" date="2016" name="Sci. Rep.">
        <title>Complete genome sequence and transcriptomic analysis of a novel marine strain Bacillus weihaiensis reveals the mechanism of brown algae degradation.</title>
        <authorList>
            <person name="Zhu Y."/>
            <person name="Chen P."/>
            <person name="Bao Y."/>
            <person name="Men Y."/>
            <person name="Zeng Y."/>
            <person name="Yang J."/>
            <person name="Sun J."/>
            <person name="Sun Y."/>
        </authorList>
    </citation>
    <scope>NUCLEOTIDE SEQUENCE [LARGE SCALE GENOMIC DNA]</scope>
    <source>
        <strain evidence="2 3">Alg07</strain>
    </source>
</reference>
<dbReference type="Proteomes" id="UP000181936">
    <property type="component" value="Chromosome"/>
</dbReference>
<evidence type="ECO:0000313" key="3">
    <source>
        <dbReference type="Proteomes" id="UP000181936"/>
    </source>
</evidence>
<proteinExistence type="predicted"/>
<keyword evidence="1" id="KW-1133">Transmembrane helix</keyword>
<dbReference type="KEGG" id="bwh:A9C19_08120"/>
<evidence type="ECO:0000256" key="1">
    <source>
        <dbReference type="SAM" id="Phobius"/>
    </source>
</evidence>
<dbReference type="AlphaFoldDB" id="A0A1L3MQV7"/>
<dbReference type="EMBL" id="CP016020">
    <property type="protein sequence ID" value="APH04716.1"/>
    <property type="molecule type" value="Genomic_DNA"/>
</dbReference>
<keyword evidence="1" id="KW-0812">Transmembrane</keyword>
<name>A0A1L3MQV7_9BACI</name>
<evidence type="ECO:0000313" key="2">
    <source>
        <dbReference type="EMBL" id="APH04716.1"/>
    </source>
</evidence>